<evidence type="ECO:0000313" key="7">
    <source>
        <dbReference type="EMBL" id="KPI84220.1"/>
    </source>
</evidence>
<dbReference type="InterPro" id="IPR013154">
    <property type="entry name" value="ADH-like_N"/>
</dbReference>
<evidence type="ECO:0000313" key="8">
    <source>
        <dbReference type="Proteomes" id="UP000038009"/>
    </source>
</evidence>
<dbReference type="OrthoDB" id="1879366at2759"/>
<dbReference type="InterPro" id="IPR002328">
    <property type="entry name" value="ADH_Zn_CS"/>
</dbReference>
<comment type="caution">
    <text evidence="7">The sequence shown here is derived from an EMBL/GenBank/DDBJ whole genome shotgun (WGS) entry which is preliminary data.</text>
</comment>
<comment type="similarity">
    <text evidence="5">Belongs to the zinc-containing alcohol dehydrogenase family.</text>
</comment>
<dbReference type="PROSITE" id="PS00059">
    <property type="entry name" value="ADH_ZINC"/>
    <property type="match status" value="1"/>
</dbReference>
<dbReference type="AlphaFoldDB" id="A0A0N1PAV7"/>
<dbReference type="InterPro" id="IPR011032">
    <property type="entry name" value="GroES-like_sf"/>
</dbReference>
<dbReference type="CDD" id="cd05283">
    <property type="entry name" value="CAD1"/>
    <property type="match status" value="1"/>
</dbReference>
<keyword evidence="3 5" id="KW-0862">Zinc</keyword>
<dbReference type="PANTHER" id="PTHR42683">
    <property type="entry name" value="ALDEHYDE REDUCTASE"/>
    <property type="match status" value="1"/>
</dbReference>
<dbReference type="Pfam" id="PF00107">
    <property type="entry name" value="ADH_zinc_N"/>
    <property type="match status" value="1"/>
</dbReference>
<dbReference type="Gene3D" id="3.90.180.10">
    <property type="entry name" value="Medium-chain alcohol dehydrogenases, catalytic domain"/>
    <property type="match status" value="1"/>
</dbReference>
<dbReference type="EMBL" id="LJSK01000278">
    <property type="protein sequence ID" value="KPI84220.1"/>
    <property type="molecule type" value="Genomic_DNA"/>
</dbReference>
<organism evidence="7 8">
    <name type="scientific">Leptomonas seymouri</name>
    <dbReference type="NCBI Taxonomy" id="5684"/>
    <lineage>
        <taxon>Eukaryota</taxon>
        <taxon>Discoba</taxon>
        <taxon>Euglenozoa</taxon>
        <taxon>Kinetoplastea</taxon>
        <taxon>Metakinetoplastina</taxon>
        <taxon>Trypanosomatida</taxon>
        <taxon>Trypanosomatidae</taxon>
        <taxon>Leishmaniinae</taxon>
        <taxon>Leptomonas</taxon>
    </lineage>
</organism>
<evidence type="ECO:0000256" key="5">
    <source>
        <dbReference type="RuleBase" id="RU361277"/>
    </source>
</evidence>
<name>A0A0N1PAV7_LEPSE</name>
<dbReference type="InterPro" id="IPR020843">
    <property type="entry name" value="ER"/>
</dbReference>
<dbReference type="InterPro" id="IPR036291">
    <property type="entry name" value="NAD(P)-bd_dom_sf"/>
</dbReference>
<evidence type="ECO:0000256" key="3">
    <source>
        <dbReference type="ARBA" id="ARBA00022833"/>
    </source>
</evidence>
<dbReference type="SUPFAM" id="SSF50129">
    <property type="entry name" value="GroES-like"/>
    <property type="match status" value="1"/>
</dbReference>
<dbReference type="Gene3D" id="3.40.50.720">
    <property type="entry name" value="NAD(P)-binding Rossmann-like Domain"/>
    <property type="match status" value="1"/>
</dbReference>
<dbReference type="InterPro" id="IPR013149">
    <property type="entry name" value="ADH-like_C"/>
</dbReference>
<feature type="domain" description="Enoyl reductase (ER)" evidence="6">
    <location>
        <begin position="12"/>
        <end position="342"/>
    </location>
</feature>
<gene>
    <name evidence="7" type="ORF">ABL78_6736</name>
</gene>
<keyword evidence="4" id="KW-0560">Oxidoreductase</keyword>
<evidence type="ECO:0000259" key="6">
    <source>
        <dbReference type="SMART" id="SM00829"/>
    </source>
</evidence>
<proteinExistence type="inferred from homology"/>
<dbReference type="SMART" id="SM00829">
    <property type="entry name" value="PKS_ER"/>
    <property type="match status" value="1"/>
</dbReference>
<dbReference type="Proteomes" id="UP000038009">
    <property type="component" value="Unassembled WGS sequence"/>
</dbReference>
<dbReference type="SUPFAM" id="SSF51735">
    <property type="entry name" value="NAD(P)-binding Rossmann-fold domains"/>
    <property type="match status" value="1"/>
</dbReference>
<evidence type="ECO:0000256" key="2">
    <source>
        <dbReference type="ARBA" id="ARBA00022723"/>
    </source>
</evidence>
<sequence length="350" mass="37945">MPSDAYGWGAESPTSPLKYMALKRRDPKPNDVSIKIAYCGVCHSDLHTVRDEWGNTMFPTIPGHEIVGHVTAVGSAVTKYKVGDAVGVGCMVDSCLKCEECREGLENYCSSGFIFTYNSQTKDGVTMGGYTDHIVVREEFVLRIPDNLDLCKAAPLLCAGITTYSPLRHWGVKKGSRVGVVGLGGLGHMAVKLAHAMGAEVTVFTTSASKVEAAKKLGAQNVIISKDAEQMAAYRRKLNLIIDTVGTSHDLGPYVETLKVNGTHVLVGAPESPHPPLNPFQLLTSGRSVRGSGIGGIAETQEMLNFCGEHNIVCDVEKIDMSYINEAYERMLKGDVFYRFVIDLATLKKQ</sequence>
<comment type="cofactor">
    <cofactor evidence="1 5">
        <name>Zn(2+)</name>
        <dbReference type="ChEBI" id="CHEBI:29105"/>
    </cofactor>
</comment>
<reference evidence="7 8" key="1">
    <citation type="journal article" date="2015" name="PLoS Pathog.">
        <title>Leptomonas seymouri: Adaptations to the Dixenous Life Cycle Analyzed by Genome Sequencing, Transcriptome Profiling and Co-infection with Leishmania donovani.</title>
        <authorList>
            <person name="Kraeva N."/>
            <person name="Butenko A."/>
            <person name="Hlavacova J."/>
            <person name="Kostygov A."/>
            <person name="Myskova J."/>
            <person name="Grybchuk D."/>
            <person name="Lestinova T."/>
            <person name="Votypka J."/>
            <person name="Volf P."/>
            <person name="Opperdoes F."/>
            <person name="Flegontov P."/>
            <person name="Lukes J."/>
            <person name="Yurchenko V."/>
        </authorList>
    </citation>
    <scope>NUCLEOTIDE SEQUENCE [LARGE SCALE GENOMIC DNA]</scope>
    <source>
        <strain evidence="7 8">ATCC 30220</strain>
    </source>
</reference>
<accession>A0A0N1PAV7</accession>
<dbReference type="InterPro" id="IPR047109">
    <property type="entry name" value="CAD-like"/>
</dbReference>
<keyword evidence="2 5" id="KW-0479">Metal-binding</keyword>
<dbReference type="GO" id="GO:0016616">
    <property type="term" value="F:oxidoreductase activity, acting on the CH-OH group of donors, NAD or NADP as acceptor"/>
    <property type="evidence" value="ECO:0007669"/>
    <property type="project" value="InterPro"/>
</dbReference>
<dbReference type="GO" id="GO:0008270">
    <property type="term" value="F:zinc ion binding"/>
    <property type="evidence" value="ECO:0007669"/>
    <property type="project" value="InterPro"/>
</dbReference>
<dbReference type="FunFam" id="3.40.50.720:FF:000022">
    <property type="entry name" value="Cinnamyl alcohol dehydrogenase"/>
    <property type="match status" value="1"/>
</dbReference>
<protein>
    <submittedName>
        <fullName evidence="7">Putative NADP-dependent alcohol dehydrogenase</fullName>
    </submittedName>
</protein>
<dbReference type="VEuPathDB" id="TriTrypDB:Lsey_0278_0120"/>
<evidence type="ECO:0000256" key="4">
    <source>
        <dbReference type="ARBA" id="ARBA00023002"/>
    </source>
</evidence>
<dbReference type="OMA" id="CRGRNGD"/>
<keyword evidence="8" id="KW-1185">Reference proteome</keyword>
<dbReference type="Pfam" id="PF08240">
    <property type="entry name" value="ADH_N"/>
    <property type="match status" value="1"/>
</dbReference>
<evidence type="ECO:0000256" key="1">
    <source>
        <dbReference type="ARBA" id="ARBA00001947"/>
    </source>
</evidence>